<reference evidence="8 9" key="1">
    <citation type="submission" date="2019-06" db="EMBL/GenBank/DDBJ databases">
        <title>Genome Sequence of the Brown Rot Fungal Pathogen Monilinia laxa.</title>
        <authorList>
            <person name="De Miccolis Angelini R.M."/>
            <person name="Landi L."/>
            <person name="Abate D."/>
            <person name="Pollastro S."/>
            <person name="Romanazzi G."/>
            <person name="Faretra F."/>
        </authorList>
    </citation>
    <scope>NUCLEOTIDE SEQUENCE [LARGE SCALE GENOMIC DNA]</scope>
    <source>
        <strain evidence="8 9">Mlax316</strain>
    </source>
</reference>
<dbReference type="OrthoDB" id="3923077at2759"/>
<evidence type="ECO:0000313" key="9">
    <source>
        <dbReference type="Proteomes" id="UP000326757"/>
    </source>
</evidence>
<feature type="transmembrane region" description="Helical" evidence="6">
    <location>
        <begin position="232"/>
        <end position="254"/>
    </location>
</feature>
<evidence type="ECO:0000313" key="8">
    <source>
        <dbReference type="EMBL" id="KAB8290562.1"/>
    </source>
</evidence>
<protein>
    <recommendedName>
        <fullName evidence="7">Rhodopsin domain-containing protein</fullName>
    </recommendedName>
</protein>
<feature type="transmembrane region" description="Helical" evidence="6">
    <location>
        <begin position="182"/>
        <end position="212"/>
    </location>
</feature>
<keyword evidence="3 6" id="KW-1133">Transmembrane helix</keyword>
<keyword evidence="9" id="KW-1185">Reference proteome</keyword>
<gene>
    <name evidence="8" type="ORF">EYC80_010987</name>
</gene>
<feature type="transmembrane region" description="Helical" evidence="6">
    <location>
        <begin position="70"/>
        <end position="91"/>
    </location>
</feature>
<dbReference type="Proteomes" id="UP000326757">
    <property type="component" value="Unassembled WGS sequence"/>
</dbReference>
<sequence>MASKSLIKCQARILAVENSTIQPLGKNFLGVYTHQHSSFDPSSGFGESYMKMDPVSYQGHVLGVNRGAQVTGVACASLFLPWIAVTLRFYVRIGIQKFFGPEDWLTVASITIHTALCGLLLRSLAFGLGAHIYNIDADYLDKLAKYIFASEILYVITMAITKVSIGVYFLRLSNRQYQFWIIYSVMAMTLLTSSAYFIFVLLQCQPISYFWYMFSNGAGSCLSTSTRANVTYAHAAVSAVTDWAYGILPITFVWKMKMNPRTKLSVVLILSLGFFASTATLVRIYYINKLNQTTDYTWEGINLVKWSIIEPAIVLTAASFATLRPLFGSRSQKKAFSICSDTSAPTGKSSQETLVESEDEYSKQFAAMLGLSDTYGVRTYVYADKKIVPKEDVERQQLQAVWKAEEFDDSIEVSVMSAVNQIGGSSRSAGESSLPAGDERRIDWASGYKTTVITQTSE</sequence>
<accession>A0A5N6JPS9</accession>
<feature type="transmembrane region" description="Helical" evidence="6">
    <location>
        <begin position="306"/>
        <end position="327"/>
    </location>
</feature>
<comment type="caution">
    <text evidence="8">The sequence shown here is derived from an EMBL/GenBank/DDBJ whole genome shotgun (WGS) entry which is preliminary data.</text>
</comment>
<dbReference type="PANTHER" id="PTHR33048:SF96">
    <property type="entry name" value="INTEGRAL MEMBRANE PROTEIN"/>
    <property type="match status" value="1"/>
</dbReference>
<dbReference type="PANTHER" id="PTHR33048">
    <property type="entry name" value="PTH11-LIKE INTEGRAL MEMBRANE PROTEIN (AFU_ORTHOLOGUE AFUA_5G11245)"/>
    <property type="match status" value="1"/>
</dbReference>
<feature type="transmembrane region" description="Helical" evidence="6">
    <location>
        <begin position="103"/>
        <end position="126"/>
    </location>
</feature>
<evidence type="ECO:0000256" key="3">
    <source>
        <dbReference type="ARBA" id="ARBA00022989"/>
    </source>
</evidence>
<evidence type="ECO:0000256" key="5">
    <source>
        <dbReference type="ARBA" id="ARBA00038359"/>
    </source>
</evidence>
<comment type="subcellular location">
    <subcellularLocation>
        <location evidence="1">Membrane</location>
        <topology evidence="1">Multi-pass membrane protein</topology>
    </subcellularLocation>
</comment>
<dbReference type="InterPro" id="IPR049326">
    <property type="entry name" value="Rhodopsin_dom_fungi"/>
</dbReference>
<keyword evidence="2 6" id="KW-0812">Transmembrane</keyword>
<feature type="transmembrane region" description="Helical" evidence="6">
    <location>
        <begin position="266"/>
        <end position="286"/>
    </location>
</feature>
<evidence type="ECO:0000256" key="2">
    <source>
        <dbReference type="ARBA" id="ARBA00022692"/>
    </source>
</evidence>
<comment type="similarity">
    <text evidence="5">Belongs to the SAT4 family.</text>
</comment>
<organism evidence="8 9">
    <name type="scientific">Monilinia laxa</name>
    <name type="common">Brown rot fungus</name>
    <name type="synonym">Sclerotinia laxa</name>
    <dbReference type="NCBI Taxonomy" id="61186"/>
    <lineage>
        <taxon>Eukaryota</taxon>
        <taxon>Fungi</taxon>
        <taxon>Dikarya</taxon>
        <taxon>Ascomycota</taxon>
        <taxon>Pezizomycotina</taxon>
        <taxon>Leotiomycetes</taxon>
        <taxon>Helotiales</taxon>
        <taxon>Sclerotiniaceae</taxon>
        <taxon>Monilinia</taxon>
    </lineage>
</organism>
<feature type="domain" description="Rhodopsin" evidence="7">
    <location>
        <begin position="87"/>
        <end position="327"/>
    </location>
</feature>
<proteinExistence type="inferred from homology"/>
<evidence type="ECO:0000259" key="7">
    <source>
        <dbReference type="Pfam" id="PF20684"/>
    </source>
</evidence>
<evidence type="ECO:0000256" key="6">
    <source>
        <dbReference type="SAM" id="Phobius"/>
    </source>
</evidence>
<dbReference type="Pfam" id="PF20684">
    <property type="entry name" value="Fung_rhodopsin"/>
    <property type="match status" value="1"/>
</dbReference>
<name>A0A5N6JPS9_MONLA</name>
<evidence type="ECO:0000256" key="4">
    <source>
        <dbReference type="ARBA" id="ARBA00023136"/>
    </source>
</evidence>
<evidence type="ECO:0000256" key="1">
    <source>
        <dbReference type="ARBA" id="ARBA00004141"/>
    </source>
</evidence>
<dbReference type="EMBL" id="VIGI01000017">
    <property type="protein sequence ID" value="KAB8290562.1"/>
    <property type="molecule type" value="Genomic_DNA"/>
</dbReference>
<feature type="transmembrane region" description="Helical" evidence="6">
    <location>
        <begin position="146"/>
        <end position="170"/>
    </location>
</feature>
<dbReference type="InterPro" id="IPR052337">
    <property type="entry name" value="SAT4-like"/>
</dbReference>
<dbReference type="AlphaFoldDB" id="A0A5N6JPS9"/>
<keyword evidence="4 6" id="KW-0472">Membrane</keyword>
<dbReference type="GO" id="GO:0016020">
    <property type="term" value="C:membrane"/>
    <property type="evidence" value="ECO:0007669"/>
    <property type="project" value="UniProtKB-SubCell"/>
</dbReference>